<proteinExistence type="predicted"/>
<evidence type="ECO:0000256" key="1">
    <source>
        <dbReference type="ARBA" id="ARBA00004533"/>
    </source>
</evidence>
<keyword evidence="8" id="KW-1185">Reference proteome</keyword>
<evidence type="ECO:0000313" key="8">
    <source>
        <dbReference type="Proteomes" id="UP000678276"/>
    </source>
</evidence>
<gene>
    <name evidence="7" type="ORF">J6595_01770</name>
</gene>
<dbReference type="NCBIfam" id="NF005120">
    <property type="entry name" value="PRK06553.1"/>
    <property type="match status" value="1"/>
</dbReference>
<dbReference type="Proteomes" id="UP000678276">
    <property type="component" value="Unassembled WGS sequence"/>
</dbReference>
<name>A0ABS4BEC5_9HYPH</name>
<protein>
    <submittedName>
        <fullName evidence="7">Lipid A biosynthesis lauroyl acyltransferase</fullName>
    </submittedName>
</protein>
<accession>A0ABS4BEC5</accession>
<comment type="subcellular location">
    <subcellularLocation>
        <location evidence="1">Cell inner membrane</location>
    </subcellularLocation>
</comment>
<dbReference type="CDD" id="cd07984">
    <property type="entry name" value="LPLAT_LABLAT-like"/>
    <property type="match status" value="1"/>
</dbReference>
<dbReference type="PANTHER" id="PTHR30606:SF9">
    <property type="entry name" value="LIPID A BIOSYNTHESIS LAUROYLTRANSFERASE"/>
    <property type="match status" value="1"/>
</dbReference>
<dbReference type="EMBL" id="JAGJCF010000001">
    <property type="protein sequence ID" value="MBP0614315.1"/>
    <property type="molecule type" value="Genomic_DNA"/>
</dbReference>
<sequence length="320" mass="36003">MNPRLLKLALRAKRAGDFVTAKALFGLLRVLRLLPADTGLAIADRAARLLGPLSFRHGLAKENLRRAFPEKDEAWVEATARANWGQMGRIAAEFVYLDDLFDFDPEKPGEGRIEVVGIETFVELRERKGPFIFFTGHLGCFELLPIGAAAFGLEFTALFRQPNNQYVAKRVQAARRTAGGHLIPSKAGAVWSLAGILKGGSSVGVLVDQKFRRGVRSTFFGLSVKTNPLLPKLARQYDAEVYPARCIRLPGGRYRLELQPRLELPRDEAGEVAIEASCQMLNDVVEGWVREHPDQWMWFHDRWQIMGRRKKKKKATIARN</sequence>
<dbReference type="PANTHER" id="PTHR30606">
    <property type="entry name" value="LIPID A BIOSYNTHESIS LAUROYL ACYLTRANSFERASE"/>
    <property type="match status" value="1"/>
</dbReference>
<evidence type="ECO:0000256" key="2">
    <source>
        <dbReference type="ARBA" id="ARBA00022475"/>
    </source>
</evidence>
<dbReference type="GO" id="GO:0016746">
    <property type="term" value="F:acyltransferase activity"/>
    <property type="evidence" value="ECO:0007669"/>
    <property type="project" value="UniProtKB-KW"/>
</dbReference>
<dbReference type="Pfam" id="PF03279">
    <property type="entry name" value="Lip_A_acyltrans"/>
    <property type="match status" value="1"/>
</dbReference>
<keyword evidence="6 7" id="KW-0012">Acyltransferase</keyword>
<comment type="caution">
    <text evidence="7">The sequence shown here is derived from an EMBL/GenBank/DDBJ whole genome shotgun (WGS) entry which is preliminary data.</text>
</comment>
<evidence type="ECO:0000256" key="3">
    <source>
        <dbReference type="ARBA" id="ARBA00022519"/>
    </source>
</evidence>
<evidence type="ECO:0000256" key="6">
    <source>
        <dbReference type="ARBA" id="ARBA00023315"/>
    </source>
</evidence>
<keyword evidence="2" id="KW-1003">Cell membrane</keyword>
<evidence type="ECO:0000313" key="7">
    <source>
        <dbReference type="EMBL" id="MBP0614315.1"/>
    </source>
</evidence>
<organism evidence="7 8">
    <name type="scientific">Jiella mangrovi</name>
    <dbReference type="NCBI Taxonomy" id="2821407"/>
    <lineage>
        <taxon>Bacteria</taxon>
        <taxon>Pseudomonadati</taxon>
        <taxon>Pseudomonadota</taxon>
        <taxon>Alphaproteobacteria</taxon>
        <taxon>Hyphomicrobiales</taxon>
        <taxon>Aurantimonadaceae</taxon>
        <taxon>Jiella</taxon>
    </lineage>
</organism>
<evidence type="ECO:0000256" key="4">
    <source>
        <dbReference type="ARBA" id="ARBA00022679"/>
    </source>
</evidence>
<keyword evidence="5" id="KW-0472">Membrane</keyword>
<dbReference type="RefSeq" id="WP_209592727.1">
    <property type="nucleotide sequence ID" value="NZ_JAGJCF010000001.1"/>
</dbReference>
<keyword evidence="3" id="KW-0997">Cell inner membrane</keyword>
<evidence type="ECO:0000256" key="5">
    <source>
        <dbReference type="ARBA" id="ARBA00023136"/>
    </source>
</evidence>
<reference evidence="7 8" key="1">
    <citation type="submission" date="2021-04" db="EMBL/GenBank/DDBJ databases">
        <title>Whole genome sequence of Jiella sp. KSK16Y-1.</title>
        <authorList>
            <person name="Tuo L."/>
        </authorList>
    </citation>
    <scope>NUCLEOTIDE SEQUENCE [LARGE SCALE GENOMIC DNA]</scope>
    <source>
        <strain evidence="7 8">KSK16Y-1</strain>
    </source>
</reference>
<keyword evidence="4" id="KW-0808">Transferase</keyword>
<dbReference type="InterPro" id="IPR004960">
    <property type="entry name" value="LipA_acyltrans"/>
</dbReference>